<reference evidence="2 3" key="1">
    <citation type="submission" date="2019-08" db="EMBL/GenBank/DDBJ databases">
        <authorList>
            <person name="Shi S."/>
        </authorList>
    </citation>
    <scope>NUCLEOTIDE SEQUENCE [LARGE SCALE GENOMIC DNA]</scope>
    <source>
        <strain evidence="2 3">GY10130</strain>
    </source>
</reference>
<feature type="transmembrane region" description="Helical" evidence="1">
    <location>
        <begin position="48"/>
        <end position="65"/>
    </location>
</feature>
<sequence length="168" mass="19072">MKYKFSTNQFGVDKKGLHLLRSKHKFISYADIDSVTLKSGKVMKNWQLLLLFGICCLLFSAYSLLSRFVFSDLAQTTYTQPEEVIVTAISSFIGAGAIILSLQTKDIMVVRRKGKKVVLLMKPLVDAHKTDDFISFVSQRLGYKKVFVNPDFDKENKATPLPQKTRKV</sequence>
<dbReference type="AlphaFoldDB" id="A0A5C8JHT9"/>
<protein>
    <submittedName>
        <fullName evidence="2">Uncharacterized protein</fullName>
    </submittedName>
</protein>
<keyword evidence="1" id="KW-0812">Transmembrane</keyword>
<dbReference type="Proteomes" id="UP000321926">
    <property type="component" value="Unassembled WGS sequence"/>
</dbReference>
<keyword evidence="1" id="KW-1133">Transmembrane helix</keyword>
<evidence type="ECO:0000313" key="3">
    <source>
        <dbReference type="Proteomes" id="UP000321926"/>
    </source>
</evidence>
<keyword evidence="3" id="KW-1185">Reference proteome</keyword>
<evidence type="ECO:0000313" key="2">
    <source>
        <dbReference type="EMBL" id="TXK36626.1"/>
    </source>
</evidence>
<proteinExistence type="predicted"/>
<comment type="caution">
    <text evidence="2">The sequence shown here is derived from an EMBL/GenBank/DDBJ whole genome shotgun (WGS) entry which is preliminary data.</text>
</comment>
<accession>A0A5C8JHT9</accession>
<gene>
    <name evidence="2" type="ORF">FVR03_17285</name>
</gene>
<keyword evidence="1" id="KW-0472">Membrane</keyword>
<dbReference type="EMBL" id="VRTY01000075">
    <property type="protein sequence ID" value="TXK36626.1"/>
    <property type="molecule type" value="Genomic_DNA"/>
</dbReference>
<organism evidence="2 3">
    <name type="scientific">Pontibacter qinzhouensis</name>
    <dbReference type="NCBI Taxonomy" id="2603253"/>
    <lineage>
        <taxon>Bacteria</taxon>
        <taxon>Pseudomonadati</taxon>
        <taxon>Bacteroidota</taxon>
        <taxon>Cytophagia</taxon>
        <taxon>Cytophagales</taxon>
        <taxon>Hymenobacteraceae</taxon>
        <taxon>Pontibacter</taxon>
    </lineage>
</organism>
<evidence type="ECO:0000256" key="1">
    <source>
        <dbReference type="SAM" id="Phobius"/>
    </source>
</evidence>
<feature type="transmembrane region" description="Helical" evidence="1">
    <location>
        <begin position="85"/>
        <end position="102"/>
    </location>
</feature>
<dbReference type="RefSeq" id="WP_147923019.1">
    <property type="nucleotide sequence ID" value="NZ_VRTY01000075.1"/>
</dbReference>
<dbReference type="OrthoDB" id="983148at2"/>
<name>A0A5C8JHT9_9BACT</name>